<evidence type="ECO:0000256" key="4">
    <source>
        <dbReference type="ARBA" id="ARBA00022679"/>
    </source>
</evidence>
<evidence type="ECO:0000256" key="2">
    <source>
        <dbReference type="ARBA" id="ARBA00022475"/>
    </source>
</evidence>
<evidence type="ECO:0000256" key="3">
    <source>
        <dbReference type="ARBA" id="ARBA00022519"/>
    </source>
</evidence>
<dbReference type="GO" id="GO:0005886">
    <property type="term" value="C:plasma membrane"/>
    <property type="evidence" value="ECO:0007669"/>
    <property type="project" value="UniProtKB-SubCell"/>
</dbReference>
<evidence type="ECO:0000256" key="6">
    <source>
        <dbReference type="ARBA" id="ARBA00023315"/>
    </source>
</evidence>
<protein>
    <submittedName>
        <fullName evidence="7">Lauroyl acyltransferase</fullName>
    </submittedName>
</protein>
<keyword evidence="3" id="KW-0997">Cell inner membrane</keyword>
<reference evidence="7" key="1">
    <citation type="submission" date="2022-08" db="EMBL/GenBank/DDBJ databases">
        <title>Nisaea acidiphila sp. nov., isolated from a marine algal debris and emended description of the genus Nisaea Urios et al. 2008.</title>
        <authorList>
            <person name="Kwon K."/>
        </authorList>
    </citation>
    <scope>NUCLEOTIDE SEQUENCE</scope>
    <source>
        <strain evidence="7">MEBiC11861</strain>
    </source>
</reference>
<name>A0A9J7AWH6_9PROT</name>
<evidence type="ECO:0000256" key="5">
    <source>
        <dbReference type="ARBA" id="ARBA00023136"/>
    </source>
</evidence>
<accession>A0A9J7AWH6</accession>
<keyword evidence="4" id="KW-0808">Transferase</keyword>
<dbReference type="AlphaFoldDB" id="A0A9J7AWH6"/>
<organism evidence="7 8">
    <name type="scientific">Nisaea acidiphila</name>
    <dbReference type="NCBI Taxonomy" id="1862145"/>
    <lineage>
        <taxon>Bacteria</taxon>
        <taxon>Pseudomonadati</taxon>
        <taxon>Pseudomonadota</taxon>
        <taxon>Alphaproteobacteria</taxon>
        <taxon>Rhodospirillales</taxon>
        <taxon>Thalassobaculaceae</taxon>
        <taxon>Nisaea</taxon>
    </lineage>
</organism>
<evidence type="ECO:0000256" key="1">
    <source>
        <dbReference type="ARBA" id="ARBA00004533"/>
    </source>
</evidence>
<keyword evidence="5" id="KW-0472">Membrane</keyword>
<keyword evidence="8" id="KW-1185">Reference proteome</keyword>
<dbReference type="EMBL" id="CP102480">
    <property type="protein sequence ID" value="UUX51470.1"/>
    <property type="molecule type" value="Genomic_DNA"/>
</dbReference>
<dbReference type="PANTHER" id="PTHR30606">
    <property type="entry name" value="LIPID A BIOSYNTHESIS LAUROYL ACYLTRANSFERASE"/>
    <property type="match status" value="1"/>
</dbReference>
<evidence type="ECO:0000313" key="8">
    <source>
        <dbReference type="Proteomes" id="UP001060336"/>
    </source>
</evidence>
<dbReference type="PANTHER" id="PTHR30606:SF9">
    <property type="entry name" value="LIPID A BIOSYNTHESIS LAUROYLTRANSFERASE"/>
    <property type="match status" value="1"/>
</dbReference>
<keyword evidence="6 7" id="KW-0012">Acyltransferase</keyword>
<sequence length="289" mass="32870">MKRLRFRIEAWLVRSLLFLLRQFPLDFSSWLGGAALRLAGPFLPAHRVAKRNLERAFPEKSPHEIAETLRGMWDNLGRTAGEYPHHRRIAAEAGNRIEIHGLETVHALTSSPRPAIFVSAHLANWEVMPIAAALHGNYLSSVYRRPNNPDLAGVFTDRLTHPEMSLIAKGPSAGRELLRVLRQNRPVAMLIDQKLREGIPVSFFGREAMTPSAFAEFALKLDCDVLPTRIERTGGAHFRLTVLPPMEKPDTGDHAEDVRLLTQAATSHIEDWVRERPSEWFWVHKRWPD</sequence>
<dbReference type="RefSeq" id="WP_257770983.1">
    <property type="nucleotide sequence ID" value="NZ_CP102480.1"/>
</dbReference>
<keyword evidence="2" id="KW-1003">Cell membrane</keyword>
<dbReference type="Pfam" id="PF03279">
    <property type="entry name" value="Lip_A_acyltrans"/>
    <property type="match status" value="1"/>
</dbReference>
<proteinExistence type="predicted"/>
<gene>
    <name evidence="7" type="ORF">NUH88_07180</name>
</gene>
<dbReference type="Proteomes" id="UP001060336">
    <property type="component" value="Chromosome"/>
</dbReference>
<evidence type="ECO:0000313" key="7">
    <source>
        <dbReference type="EMBL" id="UUX51470.1"/>
    </source>
</evidence>
<dbReference type="KEGG" id="naci:NUH88_07180"/>
<dbReference type="GO" id="GO:0009247">
    <property type="term" value="P:glycolipid biosynthetic process"/>
    <property type="evidence" value="ECO:0007669"/>
    <property type="project" value="UniProtKB-ARBA"/>
</dbReference>
<dbReference type="GO" id="GO:0016746">
    <property type="term" value="F:acyltransferase activity"/>
    <property type="evidence" value="ECO:0007669"/>
    <property type="project" value="UniProtKB-KW"/>
</dbReference>
<dbReference type="CDD" id="cd07984">
    <property type="entry name" value="LPLAT_LABLAT-like"/>
    <property type="match status" value="1"/>
</dbReference>
<comment type="subcellular location">
    <subcellularLocation>
        <location evidence="1">Cell inner membrane</location>
    </subcellularLocation>
</comment>
<dbReference type="InterPro" id="IPR004960">
    <property type="entry name" value="LipA_acyltrans"/>
</dbReference>